<dbReference type="Proteomes" id="UP000296374">
    <property type="component" value="Chromosome"/>
</dbReference>
<organism evidence="1 2">
    <name type="scientific">Paracoccus liaowanqingii</name>
    <dbReference type="NCBI Taxonomy" id="2560053"/>
    <lineage>
        <taxon>Bacteria</taxon>
        <taxon>Pseudomonadati</taxon>
        <taxon>Pseudomonadota</taxon>
        <taxon>Alphaproteobacteria</taxon>
        <taxon>Rhodobacterales</taxon>
        <taxon>Paracoccaceae</taxon>
        <taxon>Paracoccus</taxon>
    </lineage>
</organism>
<gene>
    <name evidence="1" type="ORF">E4191_03765</name>
</gene>
<dbReference type="KEGG" id="plia:E4191_03765"/>
<accession>A0A4P7HIK6</accession>
<dbReference type="AlphaFoldDB" id="A0A4P7HIK6"/>
<evidence type="ECO:0000313" key="2">
    <source>
        <dbReference type="Proteomes" id="UP000296374"/>
    </source>
</evidence>
<dbReference type="RefSeq" id="WP_135312218.1">
    <property type="nucleotide sequence ID" value="NZ_CP038439.1"/>
</dbReference>
<evidence type="ECO:0000313" key="1">
    <source>
        <dbReference type="EMBL" id="QBX33925.1"/>
    </source>
</evidence>
<dbReference type="EMBL" id="CP038439">
    <property type="protein sequence ID" value="QBX33925.1"/>
    <property type="molecule type" value="Genomic_DNA"/>
</dbReference>
<protein>
    <submittedName>
        <fullName evidence="1">Uncharacterized protein</fullName>
    </submittedName>
</protein>
<name>A0A4P7HIK6_9RHOB</name>
<reference evidence="2" key="1">
    <citation type="submission" date="2019-03" db="EMBL/GenBank/DDBJ databases">
        <authorList>
            <person name="Li J."/>
        </authorList>
    </citation>
    <scope>NUCLEOTIDE SEQUENCE [LARGE SCALE GENOMIC DNA]</scope>
    <source>
        <strain evidence="2">2251</strain>
    </source>
</reference>
<sequence>MSDVPKELVPFPLDFDLDEGPCLVCGGQLDLEWRCTECGADHFEGVMLIIGYGTPPKGAFTSSATKPTPSNR</sequence>
<proteinExistence type="predicted"/>